<reference evidence="2 3" key="1">
    <citation type="journal article" date="2022" name="bioRxiv">
        <title>Genomics of Preaxostyla Flagellates Illuminates Evolutionary Transitions and the Path Towards Mitochondrial Loss.</title>
        <authorList>
            <person name="Novak L.V.F."/>
            <person name="Treitli S.C."/>
            <person name="Pyrih J."/>
            <person name="Halakuc P."/>
            <person name="Pipaliya S.V."/>
            <person name="Vacek V."/>
            <person name="Brzon O."/>
            <person name="Soukal P."/>
            <person name="Eme L."/>
            <person name="Dacks J.B."/>
            <person name="Karnkowska A."/>
            <person name="Elias M."/>
            <person name="Hampl V."/>
        </authorList>
    </citation>
    <scope>NUCLEOTIDE SEQUENCE [LARGE SCALE GENOMIC DNA]</scope>
    <source>
        <strain evidence="2">NAU3</strain>
        <tissue evidence="2">Gut</tissue>
    </source>
</reference>
<feature type="compositionally biased region" description="Basic and acidic residues" evidence="1">
    <location>
        <begin position="231"/>
        <end position="240"/>
    </location>
</feature>
<comment type="caution">
    <text evidence="2">The sequence shown here is derived from an EMBL/GenBank/DDBJ whole genome shotgun (WGS) entry which is preliminary data.</text>
</comment>
<dbReference type="Proteomes" id="UP001281761">
    <property type="component" value="Unassembled WGS sequence"/>
</dbReference>
<evidence type="ECO:0000256" key="1">
    <source>
        <dbReference type="SAM" id="MobiDB-lite"/>
    </source>
</evidence>
<feature type="compositionally biased region" description="Low complexity" evidence="1">
    <location>
        <begin position="272"/>
        <end position="288"/>
    </location>
</feature>
<proteinExistence type="predicted"/>
<organism evidence="2 3">
    <name type="scientific">Blattamonas nauphoetae</name>
    <dbReference type="NCBI Taxonomy" id="2049346"/>
    <lineage>
        <taxon>Eukaryota</taxon>
        <taxon>Metamonada</taxon>
        <taxon>Preaxostyla</taxon>
        <taxon>Oxymonadida</taxon>
        <taxon>Blattamonas</taxon>
    </lineage>
</organism>
<gene>
    <name evidence="2" type="ORF">BLNAU_4849</name>
</gene>
<accession>A0ABQ9Y940</accession>
<name>A0ABQ9Y940_9EUKA</name>
<feature type="region of interest" description="Disordered" evidence="1">
    <location>
        <begin position="272"/>
        <end position="301"/>
    </location>
</feature>
<evidence type="ECO:0000313" key="2">
    <source>
        <dbReference type="EMBL" id="KAK2960296.1"/>
    </source>
</evidence>
<feature type="region of interest" description="Disordered" evidence="1">
    <location>
        <begin position="215"/>
        <end position="251"/>
    </location>
</feature>
<evidence type="ECO:0000313" key="3">
    <source>
        <dbReference type="Proteomes" id="UP001281761"/>
    </source>
</evidence>
<sequence length="976" mass="111964">MEWFVEAVIGAELFRNEHPSAPPLTFENIRIDSTSTVMIDISTLSKFFLDTHRTLVDQKRLIPPLDYKETTLVYSRIMVALVEHFVASGDLILKNPSPTDHFQYFELVIHKFLEQHHLMGITLPGVIGQLFVYEIQSPSAQDFFIPTQNSFLCGNQVEHSDQFLDAVRQVKEKHSMEVVIKLYFDWKEWVTMMEMVEKGETTLILPSSNLSVSDEHSKVSKRSINTLPCRHKNEESRDTESSSEDLNSEHPRLPFLFNNSIHSSSTISADIHLPSQHSSSSSVHQLLSSPPPPHLNQLPSQEASRIHSYQILSVLHSFLSQSQINTYPWKLRFYSSPEQDQELITADLQTPVCLDERFGPSLFDEPDDIKMIQSLIRCRHVVQETQSIQCIDDLDNFLGPLIGGLNTSSQGTRTYCFNLFIEIIKFLPFFDPRADQFRTLRNAFQAKSKTEQKALLYLWRVWLSSRTIDRNEPKMCLKDFDFKGFQTANLSHSDLFSEACQFVIALFSSANALISNQWRFDFILHFEKKNHVLDRLADDPGPWSNHNPTTLHLTPPHVVFATFMSIFHGYDFHTTLTELITIDLHSSPHRILTSVNPIFYLNHTSIAPKHRRSFIPMDLIFERYLRDRPIAFFRHTPVLGVRSVRRFLVTPFVGLHSLLLRCPQLSLDEHTLHHLILMFMANRSSQDATQTEINTLFAYYPPPRLIDTLLTPPHLVRENFSIRRDFLHVVAGFGVFTSPFGACSSLGKVFKILIPFDSNPEEFEMGLQSKVGDIVVSLHWLNIPAHFDSPLICHLPALNSAQRGILQTLSSYSGIVSLVIPHTSLFINESSFHIVSQGDDLNHRLILTSVYLRFLAFSEMHEFLLSLHGALQFSSYLLSPFPTLVSAAFEFFHRLVSVLSDADRIKLAERGLLDHVMFAVSNSSFLDDYEKGVAVIGMILDTIRREDQKRRMMDFDFYRVVKRIKSPTCPDERAML</sequence>
<keyword evidence="3" id="KW-1185">Reference proteome</keyword>
<protein>
    <submittedName>
        <fullName evidence="2">Uncharacterized protein</fullName>
    </submittedName>
</protein>
<dbReference type="EMBL" id="JARBJD010000024">
    <property type="protein sequence ID" value="KAK2960296.1"/>
    <property type="molecule type" value="Genomic_DNA"/>
</dbReference>